<dbReference type="Pfam" id="PF12675">
    <property type="entry name" value="DUF3795"/>
    <property type="match status" value="1"/>
</dbReference>
<evidence type="ECO:0000259" key="2">
    <source>
        <dbReference type="PROSITE" id="PS51046"/>
    </source>
</evidence>
<dbReference type="Proteomes" id="UP000177876">
    <property type="component" value="Unassembled WGS sequence"/>
</dbReference>
<gene>
    <name evidence="3" type="ORF">A2Y75_08670</name>
</gene>
<dbReference type="InterPro" id="IPR012314">
    <property type="entry name" value="Pept_M12B_GON-ADAMTSs"/>
</dbReference>
<feature type="domain" description="GON" evidence="2">
    <location>
        <begin position="1"/>
        <end position="32"/>
    </location>
</feature>
<reference evidence="3 4" key="1">
    <citation type="journal article" date="2016" name="Nat. Commun.">
        <title>Thousands of microbial genomes shed light on interconnected biogeochemical processes in an aquifer system.</title>
        <authorList>
            <person name="Anantharaman K."/>
            <person name="Brown C.T."/>
            <person name="Hug L.A."/>
            <person name="Sharon I."/>
            <person name="Castelle C.J."/>
            <person name="Probst A.J."/>
            <person name="Thomas B.C."/>
            <person name="Singh A."/>
            <person name="Wilkins M.J."/>
            <person name="Karaoz U."/>
            <person name="Brodie E.L."/>
            <person name="Williams K.H."/>
            <person name="Hubbard S.S."/>
            <person name="Banfield J.F."/>
        </authorList>
    </citation>
    <scope>NUCLEOTIDE SEQUENCE [LARGE SCALE GENOMIC DNA]</scope>
</reference>
<dbReference type="GO" id="GO:0004222">
    <property type="term" value="F:metalloendopeptidase activity"/>
    <property type="evidence" value="ECO:0007669"/>
    <property type="project" value="InterPro"/>
</dbReference>
<evidence type="ECO:0000313" key="4">
    <source>
        <dbReference type="Proteomes" id="UP000177876"/>
    </source>
</evidence>
<organism evidence="3 4">
    <name type="scientific">Candidatus Solincola sediminis</name>
    <dbReference type="NCBI Taxonomy" id="1797199"/>
    <lineage>
        <taxon>Bacteria</taxon>
        <taxon>Bacillati</taxon>
        <taxon>Actinomycetota</taxon>
        <taxon>Candidatus Geothermincolia</taxon>
        <taxon>Candidatus Geothermincolales</taxon>
        <taxon>Candidatus Geothermincolaceae</taxon>
        <taxon>Candidatus Solincola</taxon>
    </lineage>
</organism>
<accession>A0A1F2WMY9</accession>
<dbReference type="STRING" id="1797197.A2Y75_08670"/>
<comment type="caution">
    <text evidence="3">The sequence shown here is derived from an EMBL/GenBank/DDBJ whole genome shotgun (WGS) entry which is preliminary data.</text>
</comment>
<keyword evidence="1" id="KW-0479">Metal-binding</keyword>
<dbReference type="InterPro" id="IPR024227">
    <property type="entry name" value="DUF3795"/>
</dbReference>
<dbReference type="EMBL" id="MELK01000025">
    <property type="protein sequence ID" value="OFW58219.1"/>
    <property type="molecule type" value="Genomic_DNA"/>
</dbReference>
<sequence>MGEDQLKMTGYCGLYCGDCVFKHGTINDLAQQLLDEFTNARLDKIVEVIPFIDEEKYKQTHEFLESIVPLRCTGCREDMRSKFCDVANCAREKEIEGCWGCAEFSACSKMEFLAHVHGDAHIKNLEKIKDIGLEEWIEGGPLW</sequence>
<proteinExistence type="predicted"/>
<protein>
    <recommendedName>
        <fullName evidence="2">GON domain-containing protein</fullName>
    </recommendedName>
</protein>
<evidence type="ECO:0000256" key="1">
    <source>
        <dbReference type="ARBA" id="ARBA00022723"/>
    </source>
</evidence>
<dbReference type="PROSITE" id="PS51046">
    <property type="entry name" value="GON"/>
    <property type="match status" value="1"/>
</dbReference>
<name>A0A1F2WMY9_9ACTN</name>
<evidence type="ECO:0000313" key="3">
    <source>
        <dbReference type="EMBL" id="OFW58219.1"/>
    </source>
</evidence>
<dbReference type="AlphaFoldDB" id="A0A1F2WMY9"/>
<dbReference type="GO" id="GO:0008270">
    <property type="term" value="F:zinc ion binding"/>
    <property type="evidence" value="ECO:0007669"/>
    <property type="project" value="InterPro"/>
</dbReference>